<keyword evidence="5 7" id="KW-0808">Transferase</keyword>
<comment type="caution">
    <text evidence="9">The sequence shown here is derived from an EMBL/GenBank/DDBJ whole genome shotgun (WGS) entry which is preliminary data.</text>
</comment>
<evidence type="ECO:0000256" key="5">
    <source>
        <dbReference type="ARBA" id="ARBA00022679"/>
    </source>
</evidence>
<evidence type="ECO:0000256" key="3">
    <source>
        <dbReference type="ARBA" id="ARBA00011738"/>
    </source>
</evidence>
<dbReference type="EC" id="2.6.1.-" evidence="7"/>
<dbReference type="InterPro" id="IPR004838">
    <property type="entry name" value="NHTrfase_class1_PyrdxlP-BS"/>
</dbReference>
<evidence type="ECO:0000256" key="1">
    <source>
        <dbReference type="ARBA" id="ARBA00001933"/>
    </source>
</evidence>
<dbReference type="Proteomes" id="UP001251374">
    <property type="component" value="Unassembled WGS sequence"/>
</dbReference>
<dbReference type="InterPro" id="IPR015422">
    <property type="entry name" value="PyrdxlP-dep_Trfase_small"/>
</dbReference>
<gene>
    <name evidence="9" type="ORF">QC821_02420</name>
</gene>
<dbReference type="Gene3D" id="3.40.640.10">
    <property type="entry name" value="Type I PLP-dependent aspartate aminotransferase-like (Major domain)"/>
    <property type="match status" value="1"/>
</dbReference>
<dbReference type="InterPro" id="IPR015421">
    <property type="entry name" value="PyrdxlP-dep_Trfase_major"/>
</dbReference>
<accession>A0ABU1H9Z7</accession>
<dbReference type="InterPro" id="IPR000796">
    <property type="entry name" value="Asp_trans"/>
</dbReference>
<evidence type="ECO:0000256" key="7">
    <source>
        <dbReference type="RuleBase" id="RU000481"/>
    </source>
</evidence>
<comment type="cofactor">
    <cofactor evidence="1 7">
        <name>pyridoxal 5'-phosphate</name>
        <dbReference type="ChEBI" id="CHEBI:597326"/>
    </cofactor>
</comment>
<dbReference type="PROSITE" id="PS00105">
    <property type="entry name" value="AA_TRANSFER_CLASS_1"/>
    <property type="match status" value="1"/>
</dbReference>
<dbReference type="PANTHER" id="PTHR11879:SF22">
    <property type="entry name" value="ASPARTATE AMINOTRANSFERASE, MITOCHONDRIAL"/>
    <property type="match status" value="1"/>
</dbReference>
<evidence type="ECO:0000256" key="2">
    <source>
        <dbReference type="ARBA" id="ARBA00007441"/>
    </source>
</evidence>
<dbReference type="PANTHER" id="PTHR11879">
    <property type="entry name" value="ASPARTATE AMINOTRANSFERASE"/>
    <property type="match status" value="1"/>
</dbReference>
<organism evidence="9 10">
    <name type="scientific">Franzmannia qiaohouensis</name>
    <dbReference type="NCBI Taxonomy" id="1329370"/>
    <lineage>
        <taxon>Bacteria</taxon>
        <taxon>Pseudomonadati</taxon>
        <taxon>Pseudomonadota</taxon>
        <taxon>Gammaproteobacteria</taxon>
        <taxon>Oceanospirillales</taxon>
        <taxon>Halomonadaceae</taxon>
        <taxon>Franzmannia</taxon>
    </lineage>
</organism>
<dbReference type="EMBL" id="JARWAM010000002">
    <property type="protein sequence ID" value="MDR5904122.1"/>
    <property type="molecule type" value="Genomic_DNA"/>
</dbReference>
<evidence type="ECO:0000256" key="4">
    <source>
        <dbReference type="ARBA" id="ARBA00022576"/>
    </source>
</evidence>
<evidence type="ECO:0000313" key="9">
    <source>
        <dbReference type="EMBL" id="MDR5904122.1"/>
    </source>
</evidence>
<evidence type="ECO:0000259" key="8">
    <source>
        <dbReference type="Pfam" id="PF00155"/>
    </source>
</evidence>
<keyword evidence="4 7" id="KW-0032">Aminotransferase</keyword>
<dbReference type="InterPro" id="IPR015424">
    <property type="entry name" value="PyrdxlP-dep_Trfase"/>
</dbReference>
<comment type="similarity">
    <text evidence="2 7">Belongs to the class-I pyridoxal-phosphate-dependent aminotransferase family.</text>
</comment>
<comment type="subunit">
    <text evidence="3">Homodimer.</text>
</comment>
<proteinExistence type="inferred from homology"/>
<keyword evidence="6" id="KW-0663">Pyridoxal phosphate</keyword>
<dbReference type="NCBIfam" id="NF006719">
    <property type="entry name" value="PRK09257.1"/>
    <property type="match status" value="1"/>
</dbReference>
<evidence type="ECO:0000313" key="10">
    <source>
        <dbReference type="Proteomes" id="UP001251374"/>
    </source>
</evidence>
<keyword evidence="10" id="KW-1185">Reference proteome</keyword>
<reference evidence="9 10" key="1">
    <citation type="submission" date="2023-04" db="EMBL/GenBank/DDBJ databases">
        <title>A long-awaited taxogenomic arrangement of the family Halomonadaceae.</title>
        <authorList>
            <person name="De La Haba R."/>
            <person name="Chuvochina M."/>
            <person name="Wittouck S."/>
            <person name="Arahal D.R."/>
            <person name="Sanchez-Porro C."/>
            <person name="Hugenholtz P."/>
            <person name="Ventosa A."/>
        </authorList>
    </citation>
    <scope>NUCLEOTIDE SEQUENCE [LARGE SCALE GENOMIC DNA]</scope>
    <source>
        <strain evidence="9 10">DSM 26770</strain>
    </source>
</reference>
<sequence>MFESLEMTHPDPILTLSEHFMNDTNPRKVDLGIGLYKDKYGDTPVMESVRIAESFVVDSAMDKIYKGSSGLDGFCDVISWLLFRERSSLIENGRVLSIQTIGGTGAVRLAAEFLKQIDPDKGVWVSDPTWGNHIDIFLHLGMKVSCYPYQSGGGGLNFPIMLESIRKIPEGDVIILHGCGHNPTGYDLSKCQWHAVLEVVKERGLFPVIDMAYHGLANGLCDDIYCVELFSDHLDEMFVAYSCSKNFGLYRDRVGALVVLGKNRDSCVKAKLHLSRLARVSISSPAIHGALIVSEILSSPELNRVWVEELSRMSLRVKFARGMLIKEACKQGCDDAFRNVSNGVGLFSLIPVGREDVDVLREEFCIYMLDSGRINLSGVNDDNVGYIVSSIKALLGKQGGV</sequence>
<evidence type="ECO:0000256" key="6">
    <source>
        <dbReference type="ARBA" id="ARBA00022898"/>
    </source>
</evidence>
<dbReference type="SUPFAM" id="SSF53383">
    <property type="entry name" value="PLP-dependent transferases"/>
    <property type="match status" value="1"/>
</dbReference>
<dbReference type="PRINTS" id="PR00799">
    <property type="entry name" value="TRANSAMINASE"/>
</dbReference>
<dbReference type="CDD" id="cd00609">
    <property type="entry name" value="AAT_like"/>
    <property type="match status" value="1"/>
</dbReference>
<name>A0ABU1H9Z7_9GAMM</name>
<dbReference type="Pfam" id="PF00155">
    <property type="entry name" value="Aminotran_1_2"/>
    <property type="match status" value="1"/>
</dbReference>
<feature type="domain" description="Aminotransferase class I/classII large" evidence="8">
    <location>
        <begin position="27"/>
        <end position="391"/>
    </location>
</feature>
<dbReference type="InterPro" id="IPR004839">
    <property type="entry name" value="Aminotransferase_I/II_large"/>
</dbReference>
<dbReference type="Gene3D" id="3.90.1150.10">
    <property type="entry name" value="Aspartate Aminotransferase, domain 1"/>
    <property type="match status" value="1"/>
</dbReference>
<dbReference type="RefSeq" id="WP_309716489.1">
    <property type="nucleotide sequence ID" value="NZ_JARWAM010000002.1"/>
</dbReference>
<protein>
    <recommendedName>
        <fullName evidence="7">Aminotransferase</fullName>
        <ecNumber evidence="7">2.6.1.-</ecNumber>
    </recommendedName>
</protein>